<comment type="caution">
    <text evidence="1">The sequence shown here is derived from an EMBL/GenBank/DDBJ whole genome shotgun (WGS) entry which is preliminary data.</text>
</comment>
<evidence type="ECO:0000313" key="1">
    <source>
        <dbReference type="EMBL" id="OGG00252.1"/>
    </source>
</evidence>
<protein>
    <submittedName>
        <fullName evidence="1">Uncharacterized protein</fullName>
    </submittedName>
</protein>
<sequence>MSEIINEKVSVRSFYDRNTNRELPQEVIWQGRTYKINQVAYHWPVRRGRKLLHIFSVVTDNNTSFKLVYDTETLYWILEEVIDEFAN</sequence>
<proteinExistence type="predicted"/>
<dbReference type="Proteomes" id="UP000177396">
    <property type="component" value="Unassembled WGS sequence"/>
</dbReference>
<dbReference type="EMBL" id="MFJB01000027">
    <property type="protein sequence ID" value="OGG00252.1"/>
    <property type="molecule type" value="Genomic_DNA"/>
</dbReference>
<organism evidence="1 2">
    <name type="scientific">Candidatus Gottesmanbacteria bacterium RBG_16_38_7b</name>
    <dbReference type="NCBI Taxonomy" id="1798372"/>
    <lineage>
        <taxon>Bacteria</taxon>
        <taxon>Candidatus Gottesmaniibacteriota</taxon>
    </lineage>
</organism>
<name>A0A1F5YK57_9BACT</name>
<reference evidence="1 2" key="1">
    <citation type="journal article" date="2016" name="Nat. Commun.">
        <title>Thousands of microbial genomes shed light on interconnected biogeochemical processes in an aquifer system.</title>
        <authorList>
            <person name="Anantharaman K."/>
            <person name="Brown C.T."/>
            <person name="Hug L.A."/>
            <person name="Sharon I."/>
            <person name="Castelle C.J."/>
            <person name="Probst A.J."/>
            <person name="Thomas B.C."/>
            <person name="Singh A."/>
            <person name="Wilkins M.J."/>
            <person name="Karaoz U."/>
            <person name="Brodie E.L."/>
            <person name="Williams K.H."/>
            <person name="Hubbard S.S."/>
            <person name="Banfield J.F."/>
        </authorList>
    </citation>
    <scope>NUCLEOTIDE SEQUENCE [LARGE SCALE GENOMIC DNA]</scope>
</reference>
<dbReference type="AlphaFoldDB" id="A0A1F5YK57"/>
<gene>
    <name evidence="1" type="ORF">A2153_04755</name>
</gene>
<accession>A0A1F5YK57</accession>
<evidence type="ECO:0000313" key="2">
    <source>
        <dbReference type="Proteomes" id="UP000177396"/>
    </source>
</evidence>